<evidence type="ECO:0000313" key="12">
    <source>
        <dbReference type="EMBL" id="CUA82058.1"/>
    </source>
</evidence>
<sequence length="177" mass="18277">MNRGFTLIEMMVVLAIAAILLAVGMPYLQGFVAKGQARSLSAELSRSIMMARAQAVETGQTVSICSHSGASSPACGTAADWSNGWIAWYGMASAGAQVASQRVLLVTRQPALVGISTSVGDFSFAPTGLVSRATASSTLVFTIACRANAAIAFRTVEVGRNGRVTLAPEKDDVSGCS</sequence>
<evidence type="ECO:0000256" key="6">
    <source>
        <dbReference type="ARBA" id="ARBA00022692"/>
    </source>
</evidence>
<evidence type="ECO:0000256" key="8">
    <source>
        <dbReference type="ARBA" id="ARBA00023136"/>
    </source>
</evidence>
<accession>A0A0K6GTX2</accession>
<evidence type="ECO:0000256" key="2">
    <source>
        <dbReference type="ARBA" id="ARBA00021549"/>
    </source>
</evidence>
<comment type="subcellular location">
    <subcellularLocation>
        <location evidence="1">Cell inner membrane</location>
        <topology evidence="1">Single-pass membrane protein</topology>
    </subcellularLocation>
</comment>
<dbReference type="InterPro" id="IPR045584">
    <property type="entry name" value="Pilin-like"/>
</dbReference>
<keyword evidence="8" id="KW-0472">Membrane</keyword>
<protein>
    <recommendedName>
        <fullName evidence="2">Type II secretion system protein H</fullName>
    </recommendedName>
    <alternativeName>
        <fullName evidence="10">General secretion pathway protein H</fullName>
    </alternativeName>
</protein>
<keyword evidence="5" id="KW-0997">Cell inner membrane</keyword>
<evidence type="ECO:0000256" key="4">
    <source>
        <dbReference type="ARBA" id="ARBA00022481"/>
    </source>
</evidence>
<dbReference type="Gene3D" id="3.55.40.10">
    <property type="entry name" value="minor pseudopilin epsh domain"/>
    <property type="match status" value="1"/>
</dbReference>
<dbReference type="Pfam" id="PF12019">
    <property type="entry name" value="GspH"/>
    <property type="match status" value="1"/>
</dbReference>
<keyword evidence="13" id="KW-1185">Reference proteome</keyword>
<evidence type="ECO:0000256" key="7">
    <source>
        <dbReference type="ARBA" id="ARBA00022989"/>
    </source>
</evidence>
<dbReference type="Pfam" id="PF07963">
    <property type="entry name" value="N_methyl"/>
    <property type="match status" value="1"/>
</dbReference>
<evidence type="ECO:0000256" key="1">
    <source>
        <dbReference type="ARBA" id="ARBA00004377"/>
    </source>
</evidence>
<dbReference type="InterPro" id="IPR022346">
    <property type="entry name" value="T2SS_GspH"/>
</dbReference>
<keyword evidence="4" id="KW-0488">Methylation</keyword>
<organism evidence="12 13">
    <name type="scientific">Gulbenkiania indica</name>
    <dbReference type="NCBI Taxonomy" id="375574"/>
    <lineage>
        <taxon>Bacteria</taxon>
        <taxon>Pseudomonadati</taxon>
        <taxon>Pseudomonadota</taxon>
        <taxon>Betaproteobacteria</taxon>
        <taxon>Neisseriales</taxon>
        <taxon>Chromobacteriaceae</taxon>
        <taxon>Gulbenkiania</taxon>
    </lineage>
</organism>
<dbReference type="PROSITE" id="PS00409">
    <property type="entry name" value="PROKAR_NTER_METHYL"/>
    <property type="match status" value="1"/>
</dbReference>
<dbReference type="GO" id="GO:0015627">
    <property type="term" value="C:type II protein secretion system complex"/>
    <property type="evidence" value="ECO:0007669"/>
    <property type="project" value="InterPro"/>
</dbReference>
<name>A0A0K6GTX2_9NEIS</name>
<keyword evidence="3" id="KW-1003">Cell membrane</keyword>
<dbReference type="InterPro" id="IPR012902">
    <property type="entry name" value="N_methyl_site"/>
</dbReference>
<evidence type="ECO:0000256" key="3">
    <source>
        <dbReference type="ARBA" id="ARBA00022475"/>
    </source>
</evidence>
<dbReference type="RefSeq" id="WP_072242802.1">
    <property type="nucleotide sequence ID" value="NZ_CYHA01000001.1"/>
</dbReference>
<dbReference type="GO" id="GO:0015628">
    <property type="term" value="P:protein secretion by the type II secretion system"/>
    <property type="evidence" value="ECO:0007669"/>
    <property type="project" value="InterPro"/>
</dbReference>
<dbReference type="NCBIfam" id="TIGR02532">
    <property type="entry name" value="IV_pilin_GFxxxE"/>
    <property type="match status" value="1"/>
</dbReference>
<keyword evidence="6" id="KW-0812">Transmembrane</keyword>
<keyword evidence="7" id="KW-1133">Transmembrane helix</keyword>
<feature type="domain" description="General secretion pathway GspH" evidence="11">
    <location>
        <begin position="43"/>
        <end position="160"/>
    </location>
</feature>
<dbReference type="EMBL" id="CYHA01000001">
    <property type="protein sequence ID" value="CUA82058.1"/>
    <property type="molecule type" value="Genomic_DNA"/>
</dbReference>
<evidence type="ECO:0000256" key="10">
    <source>
        <dbReference type="ARBA" id="ARBA00030775"/>
    </source>
</evidence>
<evidence type="ECO:0000313" key="13">
    <source>
        <dbReference type="Proteomes" id="UP000243535"/>
    </source>
</evidence>
<dbReference type="SUPFAM" id="SSF54523">
    <property type="entry name" value="Pili subunits"/>
    <property type="match status" value="1"/>
</dbReference>
<reference evidence="13" key="1">
    <citation type="submission" date="2015-08" db="EMBL/GenBank/DDBJ databases">
        <authorList>
            <person name="Varghese N."/>
        </authorList>
    </citation>
    <scope>NUCLEOTIDE SEQUENCE [LARGE SCALE GENOMIC DNA]</scope>
    <source>
        <strain evidence="13">DSM 17901</strain>
    </source>
</reference>
<dbReference type="STRING" id="375574.GCA_001418035_00705"/>
<evidence type="ECO:0000256" key="5">
    <source>
        <dbReference type="ARBA" id="ARBA00022519"/>
    </source>
</evidence>
<proteinExistence type="inferred from homology"/>
<gene>
    <name evidence="12" type="ORF">Ga0061063_0908</name>
</gene>
<dbReference type="Proteomes" id="UP000243535">
    <property type="component" value="Unassembled WGS sequence"/>
</dbReference>
<comment type="similarity">
    <text evidence="9">Belongs to the GSP H family.</text>
</comment>
<evidence type="ECO:0000256" key="9">
    <source>
        <dbReference type="ARBA" id="ARBA00025772"/>
    </source>
</evidence>
<evidence type="ECO:0000259" key="11">
    <source>
        <dbReference type="Pfam" id="PF12019"/>
    </source>
</evidence>
<dbReference type="GO" id="GO:0005886">
    <property type="term" value="C:plasma membrane"/>
    <property type="evidence" value="ECO:0007669"/>
    <property type="project" value="UniProtKB-SubCell"/>
</dbReference>
<dbReference type="AlphaFoldDB" id="A0A0K6GTX2"/>